<dbReference type="VEuPathDB" id="VectorBase:ASIC004496"/>
<accession>A0A084VH31</accession>
<name>A0A084VH31_ANOSI</name>
<dbReference type="AlphaFoldDB" id="A0A084VH31"/>
<evidence type="ECO:0000313" key="2">
    <source>
        <dbReference type="EMBL" id="KFB37275.1"/>
    </source>
</evidence>
<gene>
    <name evidence="2" type="ORF">ZHAS_00004496</name>
</gene>
<feature type="compositionally biased region" description="Polar residues" evidence="1">
    <location>
        <begin position="84"/>
        <end position="95"/>
    </location>
</feature>
<dbReference type="Proteomes" id="UP000030765">
    <property type="component" value="Unassembled WGS sequence"/>
</dbReference>
<evidence type="ECO:0000313" key="3">
    <source>
        <dbReference type="EnsemblMetazoa" id="ASIC004496-PA"/>
    </source>
</evidence>
<feature type="region of interest" description="Disordered" evidence="1">
    <location>
        <begin position="66"/>
        <end position="101"/>
    </location>
</feature>
<evidence type="ECO:0000256" key="1">
    <source>
        <dbReference type="SAM" id="MobiDB-lite"/>
    </source>
</evidence>
<keyword evidence="4" id="KW-1185">Reference proteome</keyword>
<sequence>MKTHHNNLVNEIAGQLNHSIPVTHTSAQVGHFSSIFLPHMQHLWAEDGASLLARNMMITSTMVSTAMQSHLTEPPHGRTDGMELQSNTWSDSSQHIKPVFH</sequence>
<dbReference type="EMBL" id="KE524840">
    <property type="protein sequence ID" value="KFB37275.1"/>
    <property type="molecule type" value="Genomic_DNA"/>
</dbReference>
<reference evidence="3" key="2">
    <citation type="submission" date="2020-05" db="UniProtKB">
        <authorList>
            <consortium name="EnsemblMetazoa"/>
        </authorList>
    </citation>
    <scope>IDENTIFICATION</scope>
</reference>
<dbReference type="EMBL" id="ATLV01013126">
    <property type="status" value="NOT_ANNOTATED_CDS"/>
    <property type="molecule type" value="Genomic_DNA"/>
</dbReference>
<proteinExistence type="predicted"/>
<protein>
    <submittedName>
        <fullName evidence="2 3">Cysteine desulfurase</fullName>
    </submittedName>
</protein>
<evidence type="ECO:0000313" key="4">
    <source>
        <dbReference type="Proteomes" id="UP000030765"/>
    </source>
</evidence>
<organism evidence="2">
    <name type="scientific">Anopheles sinensis</name>
    <name type="common">Mosquito</name>
    <dbReference type="NCBI Taxonomy" id="74873"/>
    <lineage>
        <taxon>Eukaryota</taxon>
        <taxon>Metazoa</taxon>
        <taxon>Ecdysozoa</taxon>
        <taxon>Arthropoda</taxon>
        <taxon>Hexapoda</taxon>
        <taxon>Insecta</taxon>
        <taxon>Pterygota</taxon>
        <taxon>Neoptera</taxon>
        <taxon>Endopterygota</taxon>
        <taxon>Diptera</taxon>
        <taxon>Nematocera</taxon>
        <taxon>Culicoidea</taxon>
        <taxon>Culicidae</taxon>
        <taxon>Anophelinae</taxon>
        <taxon>Anopheles</taxon>
    </lineage>
</organism>
<dbReference type="EnsemblMetazoa" id="ASIC004496-RA">
    <property type="protein sequence ID" value="ASIC004496-PA"/>
    <property type="gene ID" value="ASIC004496"/>
</dbReference>
<reference evidence="2 4" key="1">
    <citation type="journal article" date="2014" name="BMC Genomics">
        <title>Genome sequence of Anopheles sinensis provides insight into genetics basis of mosquito competence for malaria parasites.</title>
        <authorList>
            <person name="Zhou D."/>
            <person name="Zhang D."/>
            <person name="Ding G."/>
            <person name="Shi L."/>
            <person name="Hou Q."/>
            <person name="Ye Y."/>
            <person name="Xu Y."/>
            <person name="Zhou H."/>
            <person name="Xiong C."/>
            <person name="Li S."/>
            <person name="Yu J."/>
            <person name="Hong S."/>
            <person name="Yu X."/>
            <person name="Zou P."/>
            <person name="Chen C."/>
            <person name="Chang X."/>
            <person name="Wang W."/>
            <person name="Lv Y."/>
            <person name="Sun Y."/>
            <person name="Ma L."/>
            <person name="Shen B."/>
            <person name="Zhu C."/>
        </authorList>
    </citation>
    <scope>NUCLEOTIDE SEQUENCE [LARGE SCALE GENOMIC DNA]</scope>
</reference>